<keyword evidence="2" id="KW-1185">Reference proteome</keyword>
<reference evidence="1" key="1">
    <citation type="submission" date="2018-11" db="EMBL/GenBank/DDBJ databases">
        <authorList>
            <person name="Alioto T."/>
            <person name="Alioto T."/>
        </authorList>
    </citation>
    <scope>NUCLEOTIDE SEQUENCE</scope>
</reference>
<protein>
    <recommendedName>
        <fullName evidence="3">DZIP3-like HEPN domain-containing protein</fullName>
    </recommendedName>
</protein>
<gene>
    <name evidence="1" type="ORF">MGAL_10B050422</name>
</gene>
<sequence>MEQYRENWFRAAALIYGPGTKAKRKLLQHYLNRKNMNLQTFIEANQHEIYHLYSNECCQCPTRQHKHQTSKILNSTQMAIIFAQNCKRCKTKRRQPTDPFCCSTFKIGAYIEDFDITLLHIILCHICLQLFWDCVLRDQGKTLQQFLVENQHSIYHLWKFNISKCCSKTCHVPYASAKGKITESQWLTLYPMNTQSSPCSTGHQCCFCVYSVNPTLVESQLEKSTATTLQKCFCRLRLAVDTLVKNRNTLAHKSDCQLSDRDLIELWSDVKDDILYIFEYVCKDSETPGTEEIDLKKEINLLKTGPLETNPVLNMLAGLNLTLIEVQKVVNEIRDIHLATIDTLDILEEKFFKRYDPGASREIYEGRLFQAQALNDLSGSIESREIQSSSDSDASSGSDIDEAEELIAYADYSFWVAIDIGGTSTGYSFVQRCNPVKIETMVWTLQGCIPSTKTKTCILMDRDQNLEYCESYAEEKYYNYDEDEKTDCFYFDGLKRDSYILKHYYERQLPHLSLS</sequence>
<dbReference type="Proteomes" id="UP000596742">
    <property type="component" value="Unassembled WGS sequence"/>
</dbReference>
<proteinExistence type="predicted"/>
<evidence type="ECO:0008006" key="3">
    <source>
        <dbReference type="Google" id="ProtNLM"/>
    </source>
</evidence>
<accession>A0A8B6EMJ3</accession>
<evidence type="ECO:0000313" key="1">
    <source>
        <dbReference type="EMBL" id="VDI37217.1"/>
    </source>
</evidence>
<dbReference type="OrthoDB" id="10434251at2759"/>
<dbReference type="EMBL" id="UYJE01005417">
    <property type="protein sequence ID" value="VDI37217.1"/>
    <property type="molecule type" value="Genomic_DNA"/>
</dbReference>
<dbReference type="AlphaFoldDB" id="A0A8B6EMJ3"/>
<comment type="caution">
    <text evidence="1">The sequence shown here is derived from an EMBL/GenBank/DDBJ whole genome shotgun (WGS) entry which is preliminary data.</text>
</comment>
<evidence type="ECO:0000313" key="2">
    <source>
        <dbReference type="Proteomes" id="UP000596742"/>
    </source>
</evidence>
<name>A0A8B6EMJ3_MYTGA</name>
<organism evidence="1 2">
    <name type="scientific">Mytilus galloprovincialis</name>
    <name type="common">Mediterranean mussel</name>
    <dbReference type="NCBI Taxonomy" id="29158"/>
    <lineage>
        <taxon>Eukaryota</taxon>
        <taxon>Metazoa</taxon>
        <taxon>Spiralia</taxon>
        <taxon>Lophotrochozoa</taxon>
        <taxon>Mollusca</taxon>
        <taxon>Bivalvia</taxon>
        <taxon>Autobranchia</taxon>
        <taxon>Pteriomorphia</taxon>
        <taxon>Mytilida</taxon>
        <taxon>Mytiloidea</taxon>
        <taxon>Mytilidae</taxon>
        <taxon>Mytilinae</taxon>
        <taxon>Mytilus</taxon>
    </lineage>
</organism>